<dbReference type="AlphaFoldDB" id="A0A6B0U1V4"/>
<accession>A0A6B0U1V4</accession>
<feature type="chain" id="PRO_5025675405" evidence="1">
    <location>
        <begin position="31"/>
        <end position="68"/>
    </location>
</feature>
<evidence type="ECO:0000313" key="2">
    <source>
        <dbReference type="EMBL" id="MXU82425.1"/>
    </source>
</evidence>
<evidence type="ECO:0000256" key="1">
    <source>
        <dbReference type="SAM" id="SignalP"/>
    </source>
</evidence>
<name>A0A6B0U1V4_IXORI</name>
<proteinExistence type="predicted"/>
<keyword evidence="1" id="KW-0732">Signal</keyword>
<feature type="signal peptide" evidence="1">
    <location>
        <begin position="1"/>
        <end position="30"/>
    </location>
</feature>
<reference evidence="2" key="1">
    <citation type="submission" date="2019-12" db="EMBL/GenBank/DDBJ databases">
        <title>An insight into the sialome of adult female Ixodes ricinus ticks feeding for 6 days.</title>
        <authorList>
            <person name="Perner J."/>
            <person name="Ribeiro J.M.C."/>
        </authorList>
    </citation>
    <scope>NUCLEOTIDE SEQUENCE</scope>
    <source>
        <strain evidence="2">Semi-engorged</strain>
        <tissue evidence="2">Salivary glands</tissue>
    </source>
</reference>
<organism evidence="2">
    <name type="scientific">Ixodes ricinus</name>
    <name type="common">Common tick</name>
    <name type="synonym">Acarus ricinus</name>
    <dbReference type="NCBI Taxonomy" id="34613"/>
    <lineage>
        <taxon>Eukaryota</taxon>
        <taxon>Metazoa</taxon>
        <taxon>Ecdysozoa</taxon>
        <taxon>Arthropoda</taxon>
        <taxon>Chelicerata</taxon>
        <taxon>Arachnida</taxon>
        <taxon>Acari</taxon>
        <taxon>Parasitiformes</taxon>
        <taxon>Ixodida</taxon>
        <taxon>Ixodoidea</taxon>
        <taxon>Ixodidae</taxon>
        <taxon>Ixodinae</taxon>
        <taxon>Ixodes</taxon>
    </lineage>
</organism>
<sequence length="68" mass="7248">MFSLSLCLTRSLCSVPSALWMVLKLGLADGLRFQHALMSAYAGWGAPSGQPRLFPSLTNATTSSCVMP</sequence>
<protein>
    <submittedName>
        <fullName evidence="2">Putative secreted protein</fullName>
    </submittedName>
</protein>
<dbReference type="EMBL" id="GIFC01000342">
    <property type="protein sequence ID" value="MXU82425.1"/>
    <property type="molecule type" value="Transcribed_RNA"/>
</dbReference>